<organism evidence="8">
    <name type="scientific">uncultured Sulfurovum sp</name>
    <dbReference type="NCBI Taxonomy" id="269237"/>
    <lineage>
        <taxon>Bacteria</taxon>
        <taxon>Pseudomonadati</taxon>
        <taxon>Campylobacterota</taxon>
        <taxon>Epsilonproteobacteria</taxon>
        <taxon>Campylobacterales</taxon>
        <taxon>Sulfurovaceae</taxon>
        <taxon>Sulfurovum</taxon>
        <taxon>environmental samples</taxon>
    </lineage>
</organism>
<dbReference type="InterPro" id="IPR011004">
    <property type="entry name" value="Trimer_LpxA-like_sf"/>
</dbReference>
<dbReference type="Pfam" id="PF14789">
    <property type="entry name" value="THDPS_M"/>
    <property type="match status" value="1"/>
</dbReference>
<reference evidence="8" key="1">
    <citation type="submission" date="2020-01" db="EMBL/GenBank/DDBJ databases">
        <authorList>
            <person name="Meier V. D."/>
            <person name="Meier V D."/>
        </authorList>
    </citation>
    <scope>NUCLEOTIDE SEQUENCE</scope>
    <source>
        <strain evidence="8">HLG_WM_MAG_04</strain>
    </source>
</reference>
<evidence type="ECO:0000256" key="1">
    <source>
        <dbReference type="ARBA" id="ARBA00022490"/>
    </source>
</evidence>
<keyword evidence="6 8" id="KW-0012">Acyltransferase</keyword>
<name>A0A6S6SKD4_9BACT</name>
<feature type="domain" description="2,3,4,5-tetrahydropyridine-2,6-dicarboxylate N-succinyltransferase middle" evidence="7">
    <location>
        <begin position="174"/>
        <end position="214"/>
    </location>
</feature>
<dbReference type="UniPathway" id="UPA00034">
    <property type="reaction ID" value="UER00019"/>
</dbReference>
<evidence type="ECO:0000256" key="5">
    <source>
        <dbReference type="ARBA" id="ARBA00023154"/>
    </source>
</evidence>
<dbReference type="AlphaFoldDB" id="A0A6S6SKD4"/>
<evidence type="ECO:0000256" key="6">
    <source>
        <dbReference type="ARBA" id="ARBA00023315"/>
    </source>
</evidence>
<dbReference type="Pfam" id="PF14602">
    <property type="entry name" value="Hexapep_2"/>
    <property type="match status" value="1"/>
</dbReference>
<dbReference type="EC" id="2.3.1.117" evidence="8"/>
<proteinExistence type="inferred from homology"/>
<dbReference type="Pfam" id="PF14790">
    <property type="entry name" value="THDPS_N"/>
    <property type="match status" value="1"/>
</dbReference>
<keyword evidence="1" id="KW-0963">Cytoplasm</keyword>
<keyword evidence="4" id="KW-0220">Diaminopimelate biosynthesis</keyword>
<evidence type="ECO:0000256" key="3">
    <source>
        <dbReference type="ARBA" id="ARBA00022679"/>
    </source>
</evidence>
<dbReference type="Gene3D" id="3.30.70.2010">
    <property type="match status" value="1"/>
</dbReference>
<evidence type="ECO:0000256" key="2">
    <source>
        <dbReference type="ARBA" id="ARBA00022605"/>
    </source>
</evidence>
<keyword evidence="2" id="KW-0028">Amino-acid biosynthesis</keyword>
<dbReference type="GO" id="GO:0019877">
    <property type="term" value="P:diaminopimelate biosynthetic process"/>
    <property type="evidence" value="ECO:0007669"/>
    <property type="project" value="UniProtKB-KW"/>
</dbReference>
<keyword evidence="3 8" id="KW-0808">Transferase</keyword>
<dbReference type="InterPro" id="IPR026586">
    <property type="entry name" value="Type2_DapD"/>
</dbReference>
<evidence type="ECO:0000313" key="8">
    <source>
        <dbReference type="EMBL" id="CAA6810638.1"/>
    </source>
</evidence>
<sequence length="397" mass="42490">MAISTTNTAEEFKTLVADIEAQDGYKKAMAFGIARVDRGQKNADKILQASFGLINWNENFGSAAVYVKALEESGCKVDFSGSEFTATINEEFVQNAMNAFAVYADDAVSDVHRNIQVIKALSNMNDLAKDFRIVFMFEDANSQSVEAVYLKLYALSQGKAELRTVNLNGAFGILSNVAWVGRTPYELEYLRDNEIEMKLNGTYPTVDSVDKFPRFLQHVIPADNTRILESSKVRMGAQLAAGTTVMPGASYINFNAGTLGAVMVEGRISSSAIVGAGSDVGGGASILGVLSGTDGNPISIGENTLLGANSTCGIPLGDACIIDGGLAIFAGTKVKIAPEQLVLINEANPGINLEAKTTWRADALQGLDGLHFRQNSTTGEIIVRRSTREIKLNADLH</sequence>
<dbReference type="InterPro" id="IPR038361">
    <property type="entry name" value="THDPS_M_sf"/>
</dbReference>
<dbReference type="GO" id="GO:0009089">
    <property type="term" value="P:lysine biosynthetic process via diaminopimelate"/>
    <property type="evidence" value="ECO:0007669"/>
    <property type="project" value="UniProtKB-UniPathway"/>
</dbReference>
<dbReference type="Gene3D" id="2.160.10.10">
    <property type="entry name" value="Hexapeptide repeat proteins"/>
    <property type="match status" value="1"/>
</dbReference>
<dbReference type="InterPro" id="IPR032784">
    <property type="entry name" value="THDPS_M"/>
</dbReference>
<keyword evidence="5" id="KW-0457">Lysine biosynthesis</keyword>
<protein>
    <submittedName>
        <fullName evidence="8">2,3,4,5-tetrahydropyridine-2,6-dicarboxylate N-succinyltransferase (EC)</fullName>
        <ecNumber evidence="8">2.3.1.117</ecNumber>
    </submittedName>
</protein>
<dbReference type="GO" id="GO:0008666">
    <property type="term" value="F:2,3,4,5-tetrahydropyridine-2,6-dicarboxylate N-succinyltransferase activity"/>
    <property type="evidence" value="ECO:0007669"/>
    <property type="project" value="UniProtKB-EC"/>
</dbReference>
<gene>
    <name evidence="8" type="ORF">HELGO_WM45064</name>
</gene>
<dbReference type="EMBL" id="CACVAX010000031">
    <property type="protein sequence ID" value="CAA6810638.1"/>
    <property type="molecule type" value="Genomic_DNA"/>
</dbReference>
<dbReference type="Gene3D" id="3.30.60.70">
    <property type="entry name" value="Trimeric LpxA-like enzymes"/>
    <property type="match status" value="1"/>
</dbReference>
<dbReference type="HAMAP" id="MF_02122">
    <property type="entry name" value="DapD_type2"/>
    <property type="match status" value="1"/>
</dbReference>
<evidence type="ECO:0000256" key="4">
    <source>
        <dbReference type="ARBA" id="ARBA00022915"/>
    </source>
</evidence>
<dbReference type="InterPro" id="IPR001451">
    <property type="entry name" value="Hexapep"/>
</dbReference>
<evidence type="ECO:0000259" key="7">
    <source>
        <dbReference type="Pfam" id="PF14789"/>
    </source>
</evidence>
<accession>A0A6S6SKD4</accession>
<dbReference type="SUPFAM" id="SSF51161">
    <property type="entry name" value="Trimeric LpxA-like enzymes"/>
    <property type="match status" value="1"/>
</dbReference>